<reference evidence="6" key="1">
    <citation type="submission" date="2014-05" db="EMBL/GenBank/DDBJ databases">
        <authorList>
            <person name="Chronopoulou M."/>
        </authorList>
    </citation>
    <scope>NUCLEOTIDE SEQUENCE</scope>
    <source>
        <tissue evidence="6">Whole organism</tissue>
    </source>
</reference>
<proteinExistence type="predicted"/>
<dbReference type="GO" id="GO:0008270">
    <property type="term" value="F:zinc ion binding"/>
    <property type="evidence" value="ECO:0007669"/>
    <property type="project" value="UniProtKB-KW"/>
</dbReference>
<evidence type="ECO:0000256" key="3">
    <source>
        <dbReference type="ARBA" id="ARBA00022833"/>
    </source>
</evidence>
<accession>A0A0K2TNB0</accession>
<keyword evidence="3" id="KW-0862">Zinc</keyword>
<name>A0A0K2TNB0_LEPSM</name>
<dbReference type="EMBL" id="HACA01009580">
    <property type="protein sequence ID" value="CDW26941.1"/>
    <property type="molecule type" value="Transcribed_RNA"/>
</dbReference>
<evidence type="ECO:0000259" key="5">
    <source>
        <dbReference type="Pfam" id="PF05485"/>
    </source>
</evidence>
<evidence type="ECO:0000313" key="6">
    <source>
        <dbReference type="EMBL" id="CDW26941.1"/>
    </source>
</evidence>
<dbReference type="AlphaFoldDB" id="A0A0K2TNB0"/>
<keyword evidence="2" id="KW-0863">Zinc-finger</keyword>
<organism evidence="6">
    <name type="scientific">Lepeophtheirus salmonis</name>
    <name type="common">Salmon louse</name>
    <name type="synonym">Caligus salmonis</name>
    <dbReference type="NCBI Taxonomy" id="72036"/>
    <lineage>
        <taxon>Eukaryota</taxon>
        <taxon>Metazoa</taxon>
        <taxon>Ecdysozoa</taxon>
        <taxon>Arthropoda</taxon>
        <taxon>Crustacea</taxon>
        <taxon>Multicrustacea</taxon>
        <taxon>Hexanauplia</taxon>
        <taxon>Copepoda</taxon>
        <taxon>Siphonostomatoida</taxon>
        <taxon>Caligidae</taxon>
        <taxon>Lepeophtheirus</taxon>
    </lineage>
</organism>
<dbReference type="InterPro" id="IPR006612">
    <property type="entry name" value="THAP_Znf"/>
</dbReference>
<evidence type="ECO:0000256" key="2">
    <source>
        <dbReference type="ARBA" id="ARBA00022771"/>
    </source>
</evidence>
<feature type="domain" description="THAP-type" evidence="5">
    <location>
        <begin position="4"/>
        <end position="68"/>
    </location>
</feature>
<dbReference type="GO" id="GO:0003677">
    <property type="term" value="F:DNA binding"/>
    <property type="evidence" value="ECO:0007669"/>
    <property type="project" value="UniProtKB-KW"/>
</dbReference>
<keyword evidence="1" id="KW-0479">Metal-binding</keyword>
<sequence length="75" mass="8785">MPACIAFNCTSRTVVFCRSPKHDLASKLLKKYELNHNNVKISFYPFPKNPALLKQWIVNCRHQSKRRLQKQITNA</sequence>
<evidence type="ECO:0000256" key="1">
    <source>
        <dbReference type="ARBA" id="ARBA00022723"/>
    </source>
</evidence>
<evidence type="ECO:0000256" key="4">
    <source>
        <dbReference type="ARBA" id="ARBA00023125"/>
    </source>
</evidence>
<keyword evidence="4" id="KW-0238">DNA-binding</keyword>
<dbReference type="Pfam" id="PF05485">
    <property type="entry name" value="THAP"/>
    <property type="match status" value="1"/>
</dbReference>
<protein>
    <recommendedName>
        <fullName evidence="5">THAP-type domain-containing protein</fullName>
    </recommendedName>
</protein>